<feature type="region of interest" description="Disordered" evidence="1">
    <location>
        <begin position="1"/>
        <end position="30"/>
    </location>
</feature>
<evidence type="ECO:0000313" key="2">
    <source>
        <dbReference type="EMBL" id="MCI25608.1"/>
    </source>
</evidence>
<keyword evidence="3" id="KW-1185">Reference proteome</keyword>
<organism evidence="2 3">
    <name type="scientific">Trifolium medium</name>
    <dbReference type="NCBI Taxonomy" id="97028"/>
    <lineage>
        <taxon>Eukaryota</taxon>
        <taxon>Viridiplantae</taxon>
        <taxon>Streptophyta</taxon>
        <taxon>Embryophyta</taxon>
        <taxon>Tracheophyta</taxon>
        <taxon>Spermatophyta</taxon>
        <taxon>Magnoliopsida</taxon>
        <taxon>eudicotyledons</taxon>
        <taxon>Gunneridae</taxon>
        <taxon>Pentapetalae</taxon>
        <taxon>rosids</taxon>
        <taxon>fabids</taxon>
        <taxon>Fabales</taxon>
        <taxon>Fabaceae</taxon>
        <taxon>Papilionoideae</taxon>
        <taxon>50 kb inversion clade</taxon>
        <taxon>NPAAA clade</taxon>
        <taxon>Hologalegina</taxon>
        <taxon>IRL clade</taxon>
        <taxon>Trifolieae</taxon>
        <taxon>Trifolium</taxon>
    </lineage>
</organism>
<sequence length="66" mass="7356">MEKNTNQEEVEVGLVSNNDMEKNDQETVVTGSLEEPADVVRSIKELTLVVDTAVQAWCLITTCIFQ</sequence>
<reference evidence="2 3" key="1">
    <citation type="journal article" date="2018" name="Front. Plant Sci.">
        <title>Red Clover (Trifolium pratense) and Zigzag Clover (T. medium) - A Picture of Genomic Similarities and Differences.</title>
        <authorList>
            <person name="Dluhosova J."/>
            <person name="Istvanek J."/>
            <person name="Nedelnik J."/>
            <person name="Repkova J."/>
        </authorList>
    </citation>
    <scope>NUCLEOTIDE SEQUENCE [LARGE SCALE GENOMIC DNA]</scope>
    <source>
        <strain evidence="3">cv. 10/8</strain>
        <tissue evidence="2">Leaf</tissue>
    </source>
</reference>
<dbReference type="Proteomes" id="UP000265520">
    <property type="component" value="Unassembled WGS sequence"/>
</dbReference>
<proteinExistence type="predicted"/>
<dbReference type="EMBL" id="LXQA010148200">
    <property type="protein sequence ID" value="MCI25608.1"/>
    <property type="molecule type" value="Genomic_DNA"/>
</dbReference>
<accession>A0A392QMZ9</accession>
<comment type="caution">
    <text evidence="2">The sequence shown here is derived from an EMBL/GenBank/DDBJ whole genome shotgun (WGS) entry which is preliminary data.</text>
</comment>
<evidence type="ECO:0000313" key="3">
    <source>
        <dbReference type="Proteomes" id="UP000265520"/>
    </source>
</evidence>
<evidence type="ECO:0000256" key="1">
    <source>
        <dbReference type="SAM" id="MobiDB-lite"/>
    </source>
</evidence>
<name>A0A392QMZ9_9FABA</name>
<protein>
    <submittedName>
        <fullName evidence="2">Uncharacterized protein</fullName>
    </submittedName>
</protein>
<dbReference type="AlphaFoldDB" id="A0A392QMZ9"/>